<dbReference type="EMBL" id="UINC01083804">
    <property type="protein sequence ID" value="SVC29865.1"/>
    <property type="molecule type" value="Genomic_DNA"/>
</dbReference>
<feature type="domain" description="DUF4384" evidence="1">
    <location>
        <begin position="60"/>
        <end position="134"/>
    </location>
</feature>
<protein>
    <recommendedName>
        <fullName evidence="1">DUF4384 domain-containing protein</fullName>
    </recommendedName>
</protein>
<dbReference type="Pfam" id="PF14326">
    <property type="entry name" value="DUF4384"/>
    <property type="match status" value="1"/>
</dbReference>
<evidence type="ECO:0000259" key="1">
    <source>
        <dbReference type="Pfam" id="PF14326"/>
    </source>
</evidence>
<gene>
    <name evidence="2" type="ORF">METZ01_LOCUS282719</name>
</gene>
<dbReference type="InterPro" id="IPR025493">
    <property type="entry name" value="DUF4384"/>
</dbReference>
<feature type="non-terminal residue" evidence="2">
    <location>
        <position position="261"/>
    </location>
</feature>
<evidence type="ECO:0000313" key="2">
    <source>
        <dbReference type="EMBL" id="SVC29865.1"/>
    </source>
</evidence>
<sequence length="261" mass="28660">VYDQTNQKQKMKNISKTLIAIILLTTSIVSIAGSDEVNLTVKGYHNDSTRILDNNSVLFSGDSFQLSVEALEELYIYVFLIDSNNNIQQLKSLNSSSLVSKDQSISFPSDNPSDWYQLDENVGEETLIIVSSPSKLNTTQIINADQLNALEAGEVKLEKFTIKHLSNKIAMRGISDLDSIAEEDFDSTVEIPSSISENLGSILDNNSSQTRTILKIMENSKGTELNSSSSTRGVKEIRIFEETAPAVVFIATYTPPSHGTG</sequence>
<name>A0A382L247_9ZZZZ</name>
<organism evidence="2">
    <name type="scientific">marine metagenome</name>
    <dbReference type="NCBI Taxonomy" id="408172"/>
    <lineage>
        <taxon>unclassified sequences</taxon>
        <taxon>metagenomes</taxon>
        <taxon>ecological metagenomes</taxon>
    </lineage>
</organism>
<feature type="non-terminal residue" evidence="2">
    <location>
        <position position="1"/>
    </location>
</feature>
<accession>A0A382L247</accession>
<dbReference type="AlphaFoldDB" id="A0A382L247"/>
<proteinExistence type="predicted"/>
<reference evidence="2" key="1">
    <citation type="submission" date="2018-05" db="EMBL/GenBank/DDBJ databases">
        <authorList>
            <person name="Lanie J.A."/>
            <person name="Ng W.-L."/>
            <person name="Kazmierczak K.M."/>
            <person name="Andrzejewski T.M."/>
            <person name="Davidsen T.M."/>
            <person name="Wayne K.J."/>
            <person name="Tettelin H."/>
            <person name="Glass J.I."/>
            <person name="Rusch D."/>
            <person name="Podicherti R."/>
            <person name="Tsui H.-C.T."/>
            <person name="Winkler M.E."/>
        </authorList>
    </citation>
    <scope>NUCLEOTIDE SEQUENCE</scope>
</reference>